<dbReference type="Proteomes" id="UP001566476">
    <property type="component" value="Unassembled WGS sequence"/>
</dbReference>
<proteinExistence type="predicted"/>
<accession>A0ABV4I1J4</accession>
<organism evidence="1 2">
    <name type="scientific">Kineococcus mangrovi</name>
    <dbReference type="NCBI Taxonomy" id="1660183"/>
    <lineage>
        <taxon>Bacteria</taxon>
        <taxon>Bacillati</taxon>
        <taxon>Actinomycetota</taxon>
        <taxon>Actinomycetes</taxon>
        <taxon>Kineosporiales</taxon>
        <taxon>Kineosporiaceae</taxon>
        <taxon>Kineococcus</taxon>
    </lineage>
</organism>
<comment type="caution">
    <text evidence="1">The sequence shown here is derived from an EMBL/GenBank/DDBJ whole genome shotgun (WGS) entry which is preliminary data.</text>
</comment>
<reference evidence="1 2" key="1">
    <citation type="submission" date="2024-07" db="EMBL/GenBank/DDBJ databases">
        <authorList>
            <person name="Thanompreechachai J."/>
            <person name="Duangmal K."/>
        </authorList>
    </citation>
    <scope>NUCLEOTIDE SEQUENCE [LARGE SCALE GENOMIC DNA]</scope>
    <source>
        <strain evidence="1 2">TBRC 1896</strain>
    </source>
</reference>
<evidence type="ECO:0000313" key="1">
    <source>
        <dbReference type="EMBL" id="MEZ0492541.1"/>
    </source>
</evidence>
<gene>
    <name evidence="1" type="ORF">AB2L28_09860</name>
</gene>
<dbReference type="EMBL" id="JBGGTQ010000004">
    <property type="protein sequence ID" value="MEZ0492541.1"/>
    <property type="molecule type" value="Genomic_DNA"/>
</dbReference>
<keyword evidence="2" id="KW-1185">Reference proteome</keyword>
<evidence type="ECO:0000313" key="2">
    <source>
        <dbReference type="Proteomes" id="UP001566476"/>
    </source>
</evidence>
<sequence>MDLDDPSELVWAYQAVVREGTVRQQRELLDAATLVRVWRDLTLPVRCRTLWEEAFPVLVWTASADVVG</sequence>
<protein>
    <submittedName>
        <fullName evidence="1">Uncharacterized protein</fullName>
    </submittedName>
</protein>
<dbReference type="RefSeq" id="WP_370718584.1">
    <property type="nucleotide sequence ID" value="NZ_JBGGTQ010000004.1"/>
</dbReference>
<name>A0ABV4I1J4_9ACTN</name>